<protein>
    <submittedName>
        <fullName evidence="2">MaoC family dehydratase</fullName>
    </submittedName>
</protein>
<accession>A0A4Q0R5N0</accession>
<dbReference type="CDD" id="cd03454">
    <property type="entry name" value="YdeM"/>
    <property type="match status" value="1"/>
</dbReference>
<evidence type="ECO:0000313" key="5">
    <source>
        <dbReference type="Proteomes" id="UP000669317"/>
    </source>
</evidence>
<dbReference type="Pfam" id="PF01575">
    <property type="entry name" value="MaoC_dehydratas"/>
    <property type="match status" value="1"/>
</dbReference>
<dbReference type="RefSeq" id="WP_122403775.1">
    <property type="nucleotide sequence ID" value="NZ_JAGIKT010000004.1"/>
</dbReference>
<proteinExistence type="predicted"/>
<dbReference type="SUPFAM" id="SSF54637">
    <property type="entry name" value="Thioesterase/thiol ester dehydrase-isomerase"/>
    <property type="match status" value="1"/>
</dbReference>
<dbReference type="EMBL" id="JAGIKT010000004">
    <property type="protein sequence ID" value="MBP0110112.1"/>
    <property type="molecule type" value="Genomic_DNA"/>
</dbReference>
<dbReference type="OrthoDB" id="9797938at2"/>
<reference evidence="3 4" key="1">
    <citation type="submission" date="2018-03" db="EMBL/GenBank/DDBJ databases">
        <authorList>
            <person name="Gully D."/>
        </authorList>
    </citation>
    <scope>NUCLEOTIDE SEQUENCE [LARGE SCALE GENOMIC DNA]</scope>
    <source>
        <strain evidence="3">ORS3257</strain>
    </source>
</reference>
<dbReference type="EMBL" id="LS398110">
    <property type="protein sequence ID" value="SPP96126.1"/>
    <property type="molecule type" value="Genomic_DNA"/>
</dbReference>
<feature type="domain" description="MaoC-like" evidence="1">
    <location>
        <begin position="12"/>
        <end position="115"/>
    </location>
</feature>
<evidence type="ECO:0000313" key="4">
    <source>
        <dbReference type="Proteomes" id="UP000246085"/>
    </source>
</evidence>
<dbReference type="Gene3D" id="3.10.129.10">
    <property type="entry name" value="Hotdog Thioesterase"/>
    <property type="match status" value="1"/>
</dbReference>
<evidence type="ECO:0000313" key="3">
    <source>
        <dbReference type="EMBL" id="SPP96126.1"/>
    </source>
</evidence>
<reference evidence="2 5" key="2">
    <citation type="submission" date="2021-03" db="EMBL/GenBank/DDBJ databases">
        <title>Genome Sequence of Bradyrhizobium vignae strain ISRA400.</title>
        <authorList>
            <person name="Tisa L.S."/>
            <person name="Svistoonoff S."/>
            <person name="Hocher V."/>
            <person name="Fall S."/>
            <person name="Zaiya A."/>
            <person name="Naing D."/>
            <person name="Niang N."/>
            <person name="Diouf A."/>
            <person name="Dasylva M.C."/>
            <person name="Toure O."/>
            <person name="Gueye M."/>
            <person name="Gully D."/>
            <person name="Tisseyre P."/>
            <person name="Simpson S."/>
            <person name="Morris K."/>
            <person name="Thomas W.K."/>
        </authorList>
    </citation>
    <scope>NUCLEOTIDE SEQUENCE [LARGE SCALE GENOMIC DNA]</scope>
    <source>
        <strain evidence="2 5">ISRA400</strain>
    </source>
</reference>
<keyword evidence="5" id="KW-1185">Reference proteome</keyword>
<dbReference type="KEGG" id="bvz:BRAD3257_5170"/>
<dbReference type="AlphaFoldDB" id="A0A2U3Q439"/>
<dbReference type="Proteomes" id="UP000669317">
    <property type="component" value="Unassembled WGS sequence"/>
</dbReference>
<sequence>MAQVEWFDDLTVGMRFKSPEVLVTEADIKRFAAEFDPQPMHLDDEAAKTTLFKGLAASGWHTAAIAMNLAIQTRPFGPHPLIGAGVDGLRWTMPVRPNDRLHLVGEVMSLTPSKSKPQGIALVKWTMLNQNGEEVYTFTPIAIVPRRDSR</sequence>
<name>A0A2U3Q439_9BRAD</name>
<dbReference type="InterPro" id="IPR002539">
    <property type="entry name" value="MaoC-like_dom"/>
</dbReference>
<dbReference type="InterPro" id="IPR029069">
    <property type="entry name" value="HotDog_dom_sf"/>
</dbReference>
<dbReference type="Proteomes" id="UP000246085">
    <property type="component" value="Chromosome BRAD3257"/>
</dbReference>
<gene>
    <name evidence="3" type="ORF">BRAD3257_5170</name>
    <name evidence="2" type="ORF">JWS04_03160</name>
</gene>
<evidence type="ECO:0000313" key="2">
    <source>
        <dbReference type="EMBL" id="MBP0110112.1"/>
    </source>
</evidence>
<dbReference type="InterPro" id="IPR052342">
    <property type="entry name" value="MCH/BMMD"/>
</dbReference>
<dbReference type="PANTHER" id="PTHR43664:SF1">
    <property type="entry name" value="BETA-METHYLMALYL-COA DEHYDRATASE"/>
    <property type="match status" value="1"/>
</dbReference>
<evidence type="ECO:0000259" key="1">
    <source>
        <dbReference type="Pfam" id="PF01575"/>
    </source>
</evidence>
<dbReference type="PANTHER" id="PTHR43664">
    <property type="entry name" value="MONOAMINE OXIDASE-RELATED"/>
    <property type="match status" value="1"/>
</dbReference>
<accession>A0A2U3Q439</accession>
<organism evidence="3 4">
    <name type="scientific">Bradyrhizobium vignae</name>
    <dbReference type="NCBI Taxonomy" id="1549949"/>
    <lineage>
        <taxon>Bacteria</taxon>
        <taxon>Pseudomonadati</taxon>
        <taxon>Pseudomonadota</taxon>
        <taxon>Alphaproteobacteria</taxon>
        <taxon>Hyphomicrobiales</taxon>
        <taxon>Nitrobacteraceae</taxon>
        <taxon>Bradyrhizobium</taxon>
    </lineage>
</organism>